<sequence length="292" mass="33054">MAYCDRCDRGFVHGPALRQHEENSPYHHICYHCDRDFTSAHGLTEHFVQSPVHHYCQRCSEHFSNASALLAHLENTHHYCSPCGRTFQNDVGLHEHYRQSAAHHYCGPCRRLFQSASNLNSHLNSSTHRPKDVPCPGRGCGEFFISRSAMILHLEAGRCPSGATRSAIDTYVRQYDRNNIITDPARLLTSGTNSNSNTTTWTATHATWNGSEYECYLCHAGFRTLAALNQHLASPRHQEKIYVCPLNTCRAPFSTLSGLCQHIESERCGVSKFRVVQNAMDDLMGNMRRLTF</sequence>
<comment type="caution">
    <text evidence="7">The sequence shown here is derived from an EMBL/GenBank/DDBJ whole genome shotgun (WGS) entry which is preliminary data.</text>
</comment>
<protein>
    <recommendedName>
        <fullName evidence="6">C2H2-type domain-containing protein</fullName>
    </recommendedName>
</protein>
<evidence type="ECO:0000313" key="8">
    <source>
        <dbReference type="Proteomes" id="UP001221142"/>
    </source>
</evidence>
<dbReference type="AlphaFoldDB" id="A0AAD7FAL8"/>
<dbReference type="InterPro" id="IPR036236">
    <property type="entry name" value="Znf_C2H2_sf"/>
</dbReference>
<dbReference type="InterPro" id="IPR013087">
    <property type="entry name" value="Znf_C2H2_type"/>
</dbReference>
<name>A0AAD7FAL8_9AGAR</name>
<keyword evidence="2" id="KW-0677">Repeat</keyword>
<organism evidence="7 8">
    <name type="scientific">Roridomyces roridus</name>
    <dbReference type="NCBI Taxonomy" id="1738132"/>
    <lineage>
        <taxon>Eukaryota</taxon>
        <taxon>Fungi</taxon>
        <taxon>Dikarya</taxon>
        <taxon>Basidiomycota</taxon>
        <taxon>Agaricomycotina</taxon>
        <taxon>Agaricomycetes</taxon>
        <taxon>Agaricomycetidae</taxon>
        <taxon>Agaricales</taxon>
        <taxon>Marasmiineae</taxon>
        <taxon>Mycenaceae</taxon>
        <taxon>Roridomyces</taxon>
    </lineage>
</organism>
<evidence type="ECO:0000256" key="2">
    <source>
        <dbReference type="ARBA" id="ARBA00022737"/>
    </source>
</evidence>
<dbReference type="GO" id="GO:0000977">
    <property type="term" value="F:RNA polymerase II transcription regulatory region sequence-specific DNA binding"/>
    <property type="evidence" value="ECO:0007669"/>
    <property type="project" value="TreeGrafter"/>
</dbReference>
<dbReference type="SMART" id="SM00355">
    <property type="entry name" value="ZnF_C2H2"/>
    <property type="match status" value="8"/>
</dbReference>
<dbReference type="GO" id="GO:0000981">
    <property type="term" value="F:DNA-binding transcription factor activity, RNA polymerase II-specific"/>
    <property type="evidence" value="ECO:0007669"/>
    <property type="project" value="TreeGrafter"/>
</dbReference>
<evidence type="ECO:0000256" key="4">
    <source>
        <dbReference type="ARBA" id="ARBA00022833"/>
    </source>
</evidence>
<evidence type="ECO:0000256" key="5">
    <source>
        <dbReference type="PROSITE-ProRule" id="PRU00042"/>
    </source>
</evidence>
<dbReference type="Proteomes" id="UP001221142">
    <property type="component" value="Unassembled WGS sequence"/>
</dbReference>
<evidence type="ECO:0000256" key="3">
    <source>
        <dbReference type="ARBA" id="ARBA00022771"/>
    </source>
</evidence>
<accession>A0AAD7FAL8</accession>
<evidence type="ECO:0000313" key="7">
    <source>
        <dbReference type="EMBL" id="KAJ7612581.1"/>
    </source>
</evidence>
<dbReference type="SUPFAM" id="SSF57667">
    <property type="entry name" value="beta-beta-alpha zinc fingers"/>
    <property type="match status" value="2"/>
</dbReference>
<evidence type="ECO:0000259" key="6">
    <source>
        <dbReference type="PROSITE" id="PS50157"/>
    </source>
</evidence>
<feature type="domain" description="C2H2-type" evidence="6">
    <location>
        <begin position="78"/>
        <end position="108"/>
    </location>
</feature>
<keyword evidence="1" id="KW-0479">Metal-binding</keyword>
<feature type="domain" description="C2H2-type" evidence="6">
    <location>
        <begin position="54"/>
        <end position="77"/>
    </location>
</feature>
<proteinExistence type="predicted"/>
<keyword evidence="8" id="KW-1185">Reference proteome</keyword>
<dbReference type="Gene3D" id="3.30.160.60">
    <property type="entry name" value="Classic Zinc Finger"/>
    <property type="match status" value="2"/>
</dbReference>
<keyword evidence="3 5" id="KW-0863">Zinc-finger</keyword>
<dbReference type="Pfam" id="PF12874">
    <property type="entry name" value="zf-met"/>
    <property type="match status" value="2"/>
</dbReference>
<dbReference type="PROSITE" id="PS00028">
    <property type="entry name" value="ZINC_FINGER_C2H2_1"/>
    <property type="match status" value="1"/>
</dbReference>
<dbReference type="EMBL" id="JARKIF010000030">
    <property type="protein sequence ID" value="KAJ7612581.1"/>
    <property type="molecule type" value="Genomic_DNA"/>
</dbReference>
<keyword evidence="4" id="KW-0862">Zinc</keyword>
<evidence type="ECO:0000256" key="1">
    <source>
        <dbReference type="ARBA" id="ARBA00022723"/>
    </source>
</evidence>
<gene>
    <name evidence="7" type="ORF">FB45DRAFT_939348</name>
</gene>
<dbReference type="GO" id="GO:0005634">
    <property type="term" value="C:nucleus"/>
    <property type="evidence" value="ECO:0007669"/>
    <property type="project" value="TreeGrafter"/>
</dbReference>
<dbReference type="PANTHER" id="PTHR24409:SF295">
    <property type="entry name" value="AZ2-RELATED"/>
    <property type="match status" value="1"/>
</dbReference>
<dbReference type="PANTHER" id="PTHR24409">
    <property type="entry name" value="ZINC FINGER PROTEIN 142"/>
    <property type="match status" value="1"/>
</dbReference>
<reference evidence="7" key="1">
    <citation type="submission" date="2023-03" db="EMBL/GenBank/DDBJ databases">
        <title>Massive genome expansion in bonnet fungi (Mycena s.s.) driven by repeated elements and novel gene families across ecological guilds.</title>
        <authorList>
            <consortium name="Lawrence Berkeley National Laboratory"/>
            <person name="Harder C.B."/>
            <person name="Miyauchi S."/>
            <person name="Viragh M."/>
            <person name="Kuo A."/>
            <person name="Thoen E."/>
            <person name="Andreopoulos B."/>
            <person name="Lu D."/>
            <person name="Skrede I."/>
            <person name="Drula E."/>
            <person name="Henrissat B."/>
            <person name="Morin E."/>
            <person name="Kohler A."/>
            <person name="Barry K."/>
            <person name="LaButti K."/>
            <person name="Morin E."/>
            <person name="Salamov A."/>
            <person name="Lipzen A."/>
            <person name="Mereny Z."/>
            <person name="Hegedus B."/>
            <person name="Baldrian P."/>
            <person name="Stursova M."/>
            <person name="Weitz H."/>
            <person name="Taylor A."/>
            <person name="Grigoriev I.V."/>
            <person name="Nagy L.G."/>
            <person name="Martin F."/>
            <person name="Kauserud H."/>
        </authorList>
    </citation>
    <scope>NUCLEOTIDE SEQUENCE</scope>
    <source>
        <strain evidence="7">9284</strain>
    </source>
</reference>
<dbReference type="PROSITE" id="PS50157">
    <property type="entry name" value="ZINC_FINGER_C2H2_2"/>
    <property type="match status" value="2"/>
</dbReference>
<dbReference type="GO" id="GO:0008270">
    <property type="term" value="F:zinc ion binding"/>
    <property type="evidence" value="ECO:0007669"/>
    <property type="project" value="UniProtKB-KW"/>
</dbReference>